<dbReference type="InterPro" id="IPR054241">
    <property type="entry name" value="DUF6968"/>
</dbReference>
<sequence length="98" mass="11260">MEIGQVIAERIMVFVHDTGEREDASLRVGLPVRIKDETWCCPYELRTQGRVKAFAMYGVDALQALELTMKTLRVEVDHWERHRKGKFHFLDGEGAAIS</sequence>
<dbReference type="Pfam" id="PF22302">
    <property type="entry name" value="DUF6968"/>
    <property type="match status" value="1"/>
</dbReference>
<name>A0ABW8JQF3_9GAMM</name>
<organism evidence="2 3">
    <name type="scientific">Dyella ginsengisoli</name>
    <dbReference type="NCBI Taxonomy" id="363848"/>
    <lineage>
        <taxon>Bacteria</taxon>
        <taxon>Pseudomonadati</taxon>
        <taxon>Pseudomonadota</taxon>
        <taxon>Gammaproteobacteria</taxon>
        <taxon>Lysobacterales</taxon>
        <taxon>Rhodanobacteraceae</taxon>
        <taxon>Dyella</taxon>
    </lineage>
</organism>
<reference evidence="2 3" key="1">
    <citation type="submission" date="2020-10" db="EMBL/GenBank/DDBJ databases">
        <title>Phylogeny of dyella-like bacteria.</title>
        <authorList>
            <person name="Fu J."/>
        </authorList>
    </citation>
    <scope>NUCLEOTIDE SEQUENCE [LARGE SCALE GENOMIC DNA]</scope>
    <source>
        <strain evidence="2 3">Gsoil3046</strain>
    </source>
</reference>
<evidence type="ECO:0000313" key="2">
    <source>
        <dbReference type="EMBL" id="MFK2903331.1"/>
    </source>
</evidence>
<keyword evidence="3" id="KW-1185">Reference proteome</keyword>
<feature type="domain" description="DUF6968" evidence="1">
    <location>
        <begin position="9"/>
        <end position="93"/>
    </location>
</feature>
<evidence type="ECO:0000313" key="3">
    <source>
        <dbReference type="Proteomes" id="UP001620460"/>
    </source>
</evidence>
<dbReference type="Proteomes" id="UP001620460">
    <property type="component" value="Unassembled WGS sequence"/>
</dbReference>
<comment type="caution">
    <text evidence="2">The sequence shown here is derived from an EMBL/GenBank/DDBJ whole genome shotgun (WGS) entry which is preliminary data.</text>
</comment>
<dbReference type="RefSeq" id="WP_404630676.1">
    <property type="nucleotide sequence ID" value="NZ_JADIKM010000001.1"/>
</dbReference>
<proteinExistence type="predicted"/>
<evidence type="ECO:0000259" key="1">
    <source>
        <dbReference type="Pfam" id="PF22302"/>
    </source>
</evidence>
<accession>A0ABW8JQF3</accession>
<dbReference type="EMBL" id="JADIKM010000001">
    <property type="protein sequence ID" value="MFK2903331.1"/>
    <property type="molecule type" value="Genomic_DNA"/>
</dbReference>
<protein>
    <recommendedName>
        <fullName evidence="1">DUF6968 domain-containing protein</fullName>
    </recommendedName>
</protein>
<gene>
    <name evidence="2" type="ORF">ISP17_05105</name>
</gene>